<proteinExistence type="predicted"/>
<gene>
    <name evidence="1" type="ORF">HERIO_719</name>
</gene>
<organism evidence="1 2">
    <name type="scientific">Hepatospora eriocheir</name>
    <dbReference type="NCBI Taxonomy" id="1081669"/>
    <lineage>
        <taxon>Eukaryota</taxon>
        <taxon>Fungi</taxon>
        <taxon>Fungi incertae sedis</taxon>
        <taxon>Microsporidia</taxon>
        <taxon>Hepatosporidae</taxon>
        <taxon>Hepatospora</taxon>
    </lineage>
</organism>
<name>A0A1X0QCI8_9MICR</name>
<reference evidence="1 2" key="1">
    <citation type="journal article" date="2017" name="Environ. Microbiol.">
        <title>Decay of the glycolytic pathway and adaptation to intranuclear parasitism within Enterocytozoonidae microsporidia.</title>
        <authorList>
            <person name="Wiredu Boakye D."/>
            <person name="Jaroenlak P."/>
            <person name="Prachumwat A."/>
            <person name="Williams T.A."/>
            <person name="Bateman K.S."/>
            <person name="Itsathitphaisarn O."/>
            <person name="Sritunyalucksana K."/>
            <person name="Paszkiewicz K.H."/>
            <person name="Moore K.A."/>
            <person name="Stentiford G.D."/>
            <person name="Williams B.A."/>
        </authorList>
    </citation>
    <scope>NUCLEOTIDE SEQUENCE [LARGE SCALE GENOMIC DNA]</scope>
    <source>
        <strain evidence="1 2">GB1</strain>
    </source>
</reference>
<evidence type="ECO:0000313" key="2">
    <source>
        <dbReference type="Proteomes" id="UP000192356"/>
    </source>
</evidence>
<dbReference type="VEuPathDB" id="MicrosporidiaDB:HERIO_719"/>
<dbReference type="AlphaFoldDB" id="A0A1X0QCI8"/>
<sequence>MASDPNSIASSILISSLYLLSSIPNAAYDPEPKVPYDMFLLCESGDILIKLTPLIESIPPKISAD</sequence>
<comment type="caution">
    <text evidence="1">The sequence shown here is derived from an EMBL/GenBank/DDBJ whole genome shotgun (WGS) entry which is preliminary data.</text>
</comment>
<dbReference type="VEuPathDB" id="MicrosporidiaDB:A0H76_1899"/>
<accession>A0A1X0QCI8</accession>
<dbReference type="Proteomes" id="UP000192356">
    <property type="component" value="Unassembled WGS sequence"/>
</dbReference>
<dbReference type="EMBL" id="LVKB01000024">
    <property type="protein sequence ID" value="ORD97393.1"/>
    <property type="molecule type" value="Genomic_DNA"/>
</dbReference>
<evidence type="ECO:0000313" key="1">
    <source>
        <dbReference type="EMBL" id="ORD97393.1"/>
    </source>
</evidence>
<protein>
    <submittedName>
        <fullName evidence="1">Uncharacterized protein</fullName>
    </submittedName>
</protein>
<keyword evidence="2" id="KW-1185">Reference proteome</keyword>